<dbReference type="EMBL" id="CAJNOT010017067">
    <property type="protein sequence ID" value="CAF1550595.1"/>
    <property type="molecule type" value="Genomic_DNA"/>
</dbReference>
<feature type="non-terminal residue" evidence="1">
    <location>
        <position position="42"/>
    </location>
</feature>
<reference evidence="1" key="1">
    <citation type="submission" date="2021-02" db="EMBL/GenBank/DDBJ databases">
        <authorList>
            <person name="Nowell W R."/>
        </authorList>
    </citation>
    <scope>NUCLEOTIDE SEQUENCE</scope>
</reference>
<sequence length="42" mass="4147">MSRSVDVCCGNETTDVRSGSIGGCCIGTKSDSLGACCIGTTT</sequence>
<evidence type="ECO:0000313" key="1">
    <source>
        <dbReference type="EMBL" id="CAF1550595.1"/>
    </source>
</evidence>
<dbReference type="Proteomes" id="UP000663864">
    <property type="component" value="Unassembled WGS sequence"/>
</dbReference>
<gene>
    <name evidence="1" type="ORF">ZHD862_LOCUS39340</name>
</gene>
<name>A0A815WLH9_9BILA</name>
<proteinExistence type="predicted"/>
<protein>
    <submittedName>
        <fullName evidence="1">Uncharacterized protein</fullName>
    </submittedName>
</protein>
<comment type="caution">
    <text evidence="1">The sequence shown here is derived from an EMBL/GenBank/DDBJ whole genome shotgun (WGS) entry which is preliminary data.</text>
</comment>
<accession>A0A815WLH9</accession>
<organism evidence="1 2">
    <name type="scientific">Rotaria sordida</name>
    <dbReference type="NCBI Taxonomy" id="392033"/>
    <lineage>
        <taxon>Eukaryota</taxon>
        <taxon>Metazoa</taxon>
        <taxon>Spiralia</taxon>
        <taxon>Gnathifera</taxon>
        <taxon>Rotifera</taxon>
        <taxon>Eurotatoria</taxon>
        <taxon>Bdelloidea</taxon>
        <taxon>Philodinida</taxon>
        <taxon>Philodinidae</taxon>
        <taxon>Rotaria</taxon>
    </lineage>
</organism>
<evidence type="ECO:0000313" key="2">
    <source>
        <dbReference type="Proteomes" id="UP000663864"/>
    </source>
</evidence>
<dbReference type="AlphaFoldDB" id="A0A815WLH9"/>